<dbReference type="GO" id="GO:0005886">
    <property type="term" value="C:plasma membrane"/>
    <property type="evidence" value="ECO:0000318"/>
    <property type="project" value="GO_Central"/>
</dbReference>
<reference evidence="11" key="2">
    <citation type="submission" date="2008-08" db="EMBL/GenBank/DDBJ databases">
        <authorList>
            <person name="Dodson R.J."/>
            <person name="Durkin A.S."/>
            <person name="Wu M."/>
            <person name="Eisen J."/>
            <person name="Sutton G."/>
        </authorList>
    </citation>
    <scope>NUCLEOTIDE SEQUENCE</scope>
    <source>
        <strain evidence="11">DSM 11347</strain>
    </source>
</reference>
<dbReference type="GO" id="GO:0140359">
    <property type="term" value="F:ABC-type transporter activity"/>
    <property type="evidence" value="ECO:0007669"/>
    <property type="project" value="InterPro"/>
</dbReference>
<reference evidence="12" key="1">
    <citation type="submission" date="2008-08" db="EMBL/GenBank/DDBJ databases">
        <title>The complete genome sequence of Thermodesulfovibrio yellowstonii strain ATCC 51303 / DSM 11347 / YP87.</title>
        <authorList>
            <person name="Dodson R.J."/>
            <person name="Durkin A.S."/>
            <person name="Wu M."/>
            <person name="Eisen J."/>
            <person name="Sutton G."/>
        </authorList>
    </citation>
    <scope>NUCLEOTIDE SEQUENCE [LARGE SCALE GENOMIC DNA]</scope>
    <source>
        <strain evidence="12">ATCC 51303 / DSM 11347 / YP87</strain>
    </source>
</reference>
<dbReference type="InterPro" id="IPR013525">
    <property type="entry name" value="ABC2_TM"/>
</dbReference>
<keyword evidence="5 8" id="KW-0812">Transmembrane</keyword>
<dbReference type="PANTHER" id="PTHR30294">
    <property type="entry name" value="MEMBRANE COMPONENT OF ABC TRANSPORTER YHHJ-RELATED"/>
    <property type="match status" value="1"/>
</dbReference>
<dbReference type="STRING" id="289376.THEYE_A1572"/>
<dbReference type="AlphaFoldDB" id="B5YGH0"/>
<dbReference type="PATRIC" id="fig|289376.4.peg.1530"/>
<dbReference type="Proteomes" id="UP000000718">
    <property type="component" value="Chromosome"/>
</dbReference>
<evidence type="ECO:0000256" key="1">
    <source>
        <dbReference type="ARBA" id="ARBA00004651"/>
    </source>
</evidence>
<comment type="subcellular location">
    <subcellularLocation>
        <location evidence="1">Cell membrane</location>
        <topology evidence="1">Multi-pass membrane protein</topology>
    </subcellularLocation>
</comment>
<evidence type="ECO:0000256" key="5">
    <source>
        <dbReference type="ARBA" id="ARBA00022692"/>
    </source>
</evidence>
<reference evidence="11 12" key="3">
    <citation type="journal article" date="2015" name="Genome Announc.">
        <title>Genome Sequence of the Sulfate-Reducing Thermophilic Bacterium Thermodesulfovibrio yellowstonii Strain DSM 11347T (Phylum Nitrospirae).</title>
        <authorList>
            <person name="Bhatnagar S."/>
            <person name="Badger J.H."/>
            <person name="Madupu R."/>
            <person name="Khouri H.M."/>
            <person name="O'Connor E.M."/>
            <person name="Robb F.T."/>
            <person name="Ward N.L."/>
            <person name="Eisen J.A."/>
        </authorList>
    </citation>
    <scope>NUCLEOTIDE SEQUENCE [LARGE SCALE GENOMIC DNA]</scope>
    <source>
        <strain evidence="12">ATCC 51303 / DSM 11347 / YP87</strain>
        <strain evidence="11">DSM 11347</strain>
    </source>
</reference>
<name>B5YGH0_THEYD</name>
<dbReference type="PANTHER" id="PTHR30294:SF29">
    <property type="entry name" value="MULTIDRUG ABC TRANSPORTER PERMEASE YBHS-RELATED"/>
    <property type="match status" value="1"/>
</dbReference>
<evidence type="ECO:0000256" key="8">
    <source>
        <dbReference type="SAM" id="Phobius"/>
    </source>
</evidence>
<evidence type="ECO:0000313" key="11">
    <source>
        <dbReference type="EMBL" id="ACI21922.1"/>
    </source>
</evidence>
<keyword evidence="3" id="KW-0813">Transport</keyword>
<dbReference type="EnsemblBacteria" id="ACI20968">
    <property type="protein sequence ID" value="ACI20968"/>
    <property type="gene ID" value="THEYE_A1624"/>
</dbReference>
<organism evidence="11 12">
    <name type="scientific">Thermodesulfovibrio yellowstonii (strain ATCC 51303 / DSM 11347 / YP87)</name>
    <dbReference type="NCBI Taxonomy" id="289376"/>
    <lineage>
        <taxon>Bacteria</taxon>
        <taxon>Pseudomonadati</taxon>
        <taxon>Nitrospirota</taxon>
        <taxon>Thermodesulfovibrionia</taxon>
        <taxon>Thermodesulfovibrionales</taxon>
        <taxon>Thermodesulfovibrionaceae</taxon>
        <taxon>Thermodesulfovibrio</taxon>
    </lineage>
</organism>
<feature type="domain" description="ABC transmembrane type-2" evidence="9">
    <location>
        <begin position="143"/>
        <end position="375"/>
    </location>
</feature>
<feature type="transmembrane region" description="Helical" evidence="8">
    <location>
        <begin position="182"/>
        <end position="205"/>
    </location>
</feature>
<dbReference type="HOGENOM" id="CLU_039483_8_3_0"/>
<feature type="transmembrane region" description="Helical" evidence="8">
    <location>
        <begin position="23"/>
        <end position="44"/>
    </location>
</feature>
<dbReference type="InterPro" id="IPR051449">
    <property type="entry name" value="ABC-2_transporter_component"/>
</dbReference>
<evidence type="ECO:0000313" key="12">
    <source>
        <dbReference type="Proteomes" id="UP000000718"/>
    </source>
</evidence>
<evidence type="ECO:0000256" key="6">
    <source>
        <dbReference type="ARBA" id="ARBA00022989"/>
    </source>
</evidence>
<feature type="transmembrane region" description="Helical" evidence="8">
    <location>
        <begin position="354"/>
        <end position="372"/>
    </location>
</feature>
<keyword evidence="7 8" id="KW-0472">Membrane</keyword>
<dbReference type="KEGG" id="tye:THEYE_A1572"/>
<feature type="transmembrane region" description="Helical" evidence="8">
    <location>
        <begin position="292"/>
        <end position="311"/>
    </location>
</feature>
<sequence length="377" mass="43094">MKMPKRLLAILKKEFRELLRDPLYLSLALFVPVVIMLLMGYGLILDVKNIPVTFLDFDRSALSRDYRYSFTNSEYFRFYALIDSYDEAYELIQSGKCRVVVVIPPDFSRKLYSGQKTQVQFLIDGSFPSRAEVIKGYVSAINNQFNQKILENYTSMKGMSISFPIETEMRAWYNPALESKNFILPGMLVITLMYYPVLIASLVVVREKESGSIFNLYCSPVKKWEVVFGKAIPYITVSFLTYIILFIITVVFFKAKFIGNFFLLTLATLLYLSCTIGIGIFISMIAKTQISAMLIAFLGTITPSFMYSGFFSPVTSMPLTGQIMSKFITATYFIGVVRGVYLKGLGFSYYLPNLLSLFLYAVFVYSLTILFFRKRIG</sequence>
<dbReference type="PROSITE" id="PS51012">
    <property type="entry name" value="ABC_TM2"/>
    <property type="match status" value="1"/>
</dbReference>
<gene>
    <name evidence="11" type="ordered locus">THEYE_A1572</name>
    <name evidence="10" type="ordered locus">THEYE_A1624</name>
</gene>
<dbReference type="OrthoDB" id="9808686at2"/>
<accession>B5YGH0</accession>
<evidence type="ECO:0000256" key="2">
    <source>
        <dbReference type="ARBA" id="ARBA00007783"/>
    </source>
</evidence>
<feature type="transmembrane region" description="Helical" evidence="8">
    <location>
        <begin position="231"/>
        <end position="253"/>
    </location>
</feature>
<dbReference type="FunCoup" id="B5YGH0">
    <property type="interactions" value="224"/>
</dbReference>
<evidence type="ECO:0000256" key="7">
    <source>
        <dbReference type="ARBA" id="ARBA00023136"/>
    </source>
</evidence>
<evidence type="ECO:0000259" key="9">
    <source>
        <dbReference type="PROSITE" id="PS51012"/>
    </source>
</evidence>
<dbReference type="eggNOG" id="COG1511">
    <property type="taxonomic scope" value="Bacteria"/>
</dbReference>
<dbReference type="EMBL" id="CP001147">
    <property type="protein sequence ID" value="ACI21922.1"/>
    <property type="molecule type" value="Genomic_DNA"/>
</dbReference>
<proteinExistence type="inferred from homology"/>
<feature type="transmembrane region" description="Helical" evidence="8">
    <location>
        <begin position="260"/>
        <end position="286"/>
    </location>
</feature>
<protein>
    <submittedName>
        <fullName evidence="11">ATPase component ABC-type multidrug transport system</fullName>
    </submittedName>
</protein>
<keyword evidence="12" id="KW-1185">Reference proteome</keyword>
<comment type="similarity">
    <text evidence="2">Belongs to the ABC-2 integral membrane protein family.</text>
</comment>
<evidence type="ECO:0000256" key="4">
    <source>
        <dbReference type="ARBA" id="ARBA00022475"/>
    </source>
</evidence>
<keyword evidence="6 8" id="KW-1133">Transmembrane helix</keyword>
<dbReference type="EMBL" id="CP001147">
    <property type="protein sequence ID" value="ACI20968.1"/>
    <property type="molecule type" value="Genomic_DNA"/>
</dbReference>
<dbReference type="InterPro" id="IPR047817">
    <property type="entry name" value="ABC2_TM_bact-type"/>
</dbReference>
<dbReference type="EnsemblBacteria" id="ACI21922">
    <property type="protein sequence ID" value="ACI21922"/>
    <property type="gene ID" value="THEYE_A1572"/>
</dbReference>
<dbReference type="KEGG" id="tye:THEYE_A1624"/>
<evidence type="ECO:0000256" key="3">
    <source>
        <dbReference type="ARBA" id="ARBA00022448"/>
    </source>
</evidence>
<dbReference type="eggNOG" id="COG0842">
    <property type="taxonomic scope" value="Bacteria"/>
</dbReference>
<dbReference type="RefSeq" id="WP_012545696.1">
    <property type="nucleotide sequence ID" value="NC_011296.1"/>
</dbReference>
<dbReference type="Gene3D" id="3.40.1710.10">
    <property type="entry name" value="abc type-2 transporter like domain"/>
    <property type="match status" value="1"/>
</dbReference>
<dbReference type="Pfam" id="PF12698">
    <property type="entry name" value="ABC2_membrane_3"/>
    <property type="match status" value="1"/>
</dbReference>
<keyword evidence="4" id="KW-1003">Cell membrane</keyword>
<evidence type="ECO:0000313" key="10">
    <source>
        <dbReference type="EMBL" id="ACI20968.1"/>
    </source>
</evidence>